<evidence type="ECO:0000313" key="1">
    <source>
        <dbReference type="EMBL" id="MPC80519.1"/>
    </source>
</evidence>
<reference evidence="1 2" key="1">
    <citation type="submission" date="2019-05" db="EMBL/GenBank/DDBJ databases">
        <title>Another draft genome of Portunus trituberculatus and its Hox gene families provides insights of decapod evolution.</title>
        <authorList>
            <person name="Jeong J.-H."/>
            <person name="Song I."/>
            <person name="Kim S."/>
            <person name="Choi T."/>
            <person name="Kim D."/>
            <person name="Ryu S."/>
            <person name="Kim W."/>
        </authorList>
    </citation>
    <scope>NUCLEOTIDE SEQUENCE [LARGE SCALE GENOMIC DNA]</scope>
    <source>
        <tissue evidence="1">Muscle</tissue>
    </source>
</reference>
<keyword evidence="2" id="KW-1185">Reference proteome</keyword>
<protein>
    <submittedName>
        <fullName evidence="1">Uncharacterized protein</fullName>
    </submittedName>
</protein>
<accession>A0A5B7IFA2</accession>
<dbReference type="EMBL" id="VSRR010054247">
    <property type="protein sequence ID" value="MPC80519.1"/>
    <property type="molecule type" value="Genomic_DNA"/>
</dbReference>
<gene>
    <name evidence="1" type="ORF">E2C01_075099</name>
</gene>
<organism evidence="1 2">
    <name type="scientific">Portunus trituberculatus</name>
    <name type="common">Swimming crab</name>
    <name type="synonym">Neptunus trituberculatus</name>
    <dbReference type="NCBI Taxonomy" id="210409"/>
    <lineage>
        <taxon>Eukaryota</taxon>
        <taxon>Metazoa</taxon>
        <taxon>Ecdysozoa</taxon>
        <taxon>Arthropoda</taxon>
        <taxon>Crustacea</taxon>
        <taxon>Multicrustacea</taxon>
        <taxon>Malacostraca</taxon>
        <taxon>Eumalacostraca</taxon>
        <taxon>Eucarida</taxon>
        <taxon>Decapoda</taxon>
        <taxon>Pleocyemata</taxon>
        <taxon>Brachyura</taxon>
        <taxon>Eubrachyura</taxon>
        <taxon>Portunoidea</taxon>
        <taxon>Portunidae</taxon>
        <taxon>Portuninae</taxon>
        <taxon>Portunus</taxon>
    </lineage>
</organism>
<dbReference type="Proteomes" id="UP000324222">
    <property type="component" value="Unassembled WGS sequence"/>
</dbReference>
<comment type="caution">
    <text evidence="1">The sequence shown here is derived from an EMBL/GenBank/DDBJ whole genome shotgun (WGS) entry which is preliminary data.</text>
</comment>
<evidence type="ECO:0000313" key="2">
    <source>
        <dbReference type="Proteomes" id="UP000324222"/>
    </source>
</evidence>
<sequence length="40" mass="4655">MSKPYRVRDVRFCREGRGKTISVLLCRGELNCLLRTEGKL</sequence>
<proteinExistence type="predicted"/>
<dbReference type="AlphaFoldDB" id="A0A5B7IFA2"/>
<name>A0A5B7IFA2_PORTR</name>